<dbReference type="EMBL" id="JBEPAZ010000152">
    <property type="protein sequence ID" value="MER6434621.1"/>
    <property type="molecule type" value="Genomic_DNA"/>
</dbReference>
<gene>
    <name evidence="2" type="ORF">ABT272_44920</name>
</gene>
<dbReference type="Proteomes" id="UP001470023">
    <property type="component" value="Unassembled WGS sequence"/>
</dbReference>
<protein>
    <submittedName>
        <fullName evidence="2">Helix-turn-helix domain-containing protein</fullName>
    </submittedName>
</protein>
<accession>A0ABV1UM47</accession>
<sequence length="72" mass="7810">MVELSRSGQLVPATADELRCSPKTVRCWLHRFNRFALDGGLEAWAGMAASGGSPKRNAQESLACSGSFRRVN</sequence>
<organism evidence="2 3">
    <name type="scientific">Streptomyces sp. 900105245</name>
    <dbReference type="NCBI Taxonomy" id="3154379"/>
    <lineage>
        <taxon>Bacteria</taxon>
        <taxon>Bacillati</taxon>
        <taxon>Actinomycetota</taxon>
        <taxon>Actinomycetes</taxon>
        <taxon>Kitasatosporales</taxon>
        <taxon>Streptomycetaceae</taxon>
        <taxon>Streptomyces</taxon>
    </lineage>
</organism>
<dbReference type="RefSeq" id="WP_352066424.1">
    <property type="nucleotide sequence ID" value="NZ_JBEPAZ010000152.1"/>
</dbReference>
<feature type="region of interest" description="Disordered" evidence="1">
    <location>
        <begin position="48"/>
        <end position="72"/>
    </location>
</feature>
<evidence type="ECO:0000256" key="1">
    <source>
        <dbReference type="SAM" id="MobiDB-lite"/>
    </source>
</evidence>
<proteinExistence type="predicted"/>
<reference evidence="2 3" key="1">
    <citation type="submission" date="2024-06" db="EMBL/GenBank/DDBJ databases">
        <title>The Natural Products Discovery Center: Release of the First 8490 Sequenced Strains for Exploring Actinobacteria Biosynthetic Diversity.</title>
        <authorList>
            <person name="Kalkreuter E."/>
            <person name="Kautsar S.A."/>
            <person name="Yang D."/>
            <person name="Bader C.D."/>
            <person name="Teijaro C.N."/>
            <person name="Fluegel L."/>
            <person name="Davis C.M."/>
            <person name="Simpson J.R."/>
            <person name="Lauterbach L."/>
            <person name="Steele A.D."/>
            <person name="Gui C."/>
            <person name="Meng S."/>
            <person name="Li G."/>
            <person name="Viehrig K."/>
            <person name="Ye F."/>
            <person name="Su P."/>
            <person name="Kiefer A.F."/>
            <person name="Nichols A."/>
            <person name="Cepeda A.J."/>
            <person name="Yan W."/>
            <person name="Fan B."/>
            <person name="Jiang Y."/>
            <person name="Adhikari A."/>
            <person name="Zheng C.-J."/>
            <person name="Schuster L."/>
            <person name="Cowan T.M."/>
            <person name="Smanski M.J."/>
            <person name="Chevrette M.G."/>
            <person name="De Carvalho L.P.S."/>
            <person name="Shen B."/>
        </authorList>
    </citation>
    <scope>NUCLEOTIDE SEQUENCE [LARGE SCALE GENOMIC DNA]</scope>
    <source>
        <strain evidence="2 3">NPDC001166</strain>
    </source>
</reference>
<name>A0ABV1UM47_9ACTN</name>
<comment type="caution">
    <text evidence="2">The sequence shown here is derived from an EMBL/GenBank/DDBJ whole genome shotgun (WGS) entry which is preliminary data.</text>
</comment>
<evidence type="ECO:0000313" key="3">
    <source>
        <dbReference type="Proteomes" id="UP001470023"/>
    </source>
</evidence>
<evidence type="ECO:0000313" key="2">
    <source>
        <dbReference type="EMBL" id="MER6434621.1"/>
    </source>
</evidence>
<keyword evidence="3" id="KW-1185">Reference proteome</keyword>
<dbReference type="Pfam" id="PF13384">
    <property type="entry name" value="HTH_23"/>
    <property type="match status" value="1"/>
</dbReference>